<evidence type="ECO:0008006" key="7">
    <source>
        <dbReference type="Google" id="ProtNLM"/>
    </source>
</evidence>
<dbReference type="Gene3D" id="1.10.3630.10">
    <property type="entry name" value="yeast vps74-n-term truncation variant domain like"/>
    <property type="match status" value="1"/>
</dbReference>
<evidence type="ECO:0000256" key="1">
    <source>
        <dbReference type="ARBA" id="ARBA00004255"/>
    </source>
</evidence>
<keyword evidence="6" id="KW-1185">Reference proteome</keyword>
<keyword evidence="5" id="KW-0614">Plasmid</keyword>
<keyword evidence="4" id="KW-0472">Membrane</keyword>
<evidence type="ECO:0000313" key="6">
    <source>
        <dbReference type="Proteomes" id="UP000000935"/>
    </source>
</evidence>
<geneLocation type="plasmid" evidence="5 6">
    <name>pBM500</name>
</geneLocation>
<keyword evidence="2" id="KW-0333">Golgi apparatus</keyword>
<dbReference type="GO" id="GO:0012505">
    <property type="term" value="C:endomembrane system"/>
    <property type="evidence" value="ECO:0007669"/>
    <property type="project" value="UniProtKB-ARBA"/>
</dbReference>
<sequence>MKNIEVSQKYLLLVLNDKGGVAPIGSLRIRAFMVASGILELVLDDIVSLSDNQVTVKQELPSDKEYLRSIYNKISTEKSIHLKKLGRELISKRELFKELFNSVGDSLVELDVVTKTNGGILGQSSHYIGSENSKKQIVEQMRAELLEEGPVTTDTVVLSSLLIGSRTLKNYFSKFEDKDLNDKLTMLRKDTRNKEIFALIDSISHTITTIIASVG</sequence>
<keyword evidence="3" id="KW-0446">Lipid-binding</keyword>
<dbReference type="HOGENOM" id="CLU_110617_0_0_9"/>
<dbReference type="Proteomes" id="UP000000935">
    <property type="component" value="Plasmid pBM500"/>
</dbReference>
<organism evidence="5 6">
    <name type="scientific">Priestia megaterium (strain ATCC 12872 / QMB1551)</name>
    <name type="common">Bacillus megaterium</name>
    <dbReference type="NCBI Taxonomy" id="545693"/>
    <lineage>
        <taxon>Bacteria</taxon>
        <taxon>Bacillati</taxon>
        <taxon>Bacillota</taxon>
        <taxon>Bacilli</taxon>
        <taxon>Bacillales</taxon>
        <taxon>Bacillaceae</taxon>
        <taxon>Priestia</taxon>
    </lineage>
</organism>
<dbReference type="Pfam" id="PF05719">
    <property type="entry name" value="GPP34"/>
    <property type="match status" value="1"/>
</dbReference>
<evidence type="ECO:0000256" key="2">
    <source>
        <dbReference type="ARBA" id="ARBA00023034"/>
    </source>
</evidence>
<protein>
    <recommendedName>
        <fullName evidence="7">GPP34 family phosphoprotein</fullName>
    </recommendedName>
</protein>
<evidence type="ECO:0000256" key="4">
    <source>
        <dbReference type="ARBA" id="ARBA00023136"/>
    </source>
</evidence>
<dbReference type="GO" id="GO:0005737">
    <property type="term" value="C:cytoplasm"/>
    <property type="evidence" value="ECO:0007669"/>
    <property type="project" value="UniProtKB-ARBA"/>
</dbReference>
<dbReference type="KEGG" id="bmq:BMQ_pBM50082"/>
<dbReference type="InterPro" id="IPR008628">
    <property type="entry name" value="GPP34-like"/>
</dbReference>
<dbReference type="RefSeq" id="WP_013060185.1">
    <property type="nucleotide sequence ID" value="NC_014025.1"/>
</dbReference>
<evidence type="ECO:0000313" key="5">
    <source>
        <dbReference type="EMBL" id="ADE72421.1"/>
    </source>
</evidence>
<proteinExistence type="predicted"/>
<dbReference type="GO" id="GO:0070273">
    <property type="term" value="F:phosphatidylinositol-4-phosphate binding"/>
    <property type="evidence" value="ECO:0007669"/>
    <property type="project" value="InterPro"/>
</dbReference>
<dbReference type="AlphaFoldDB" id="D5E3P6"/>
<dbReference type="EMBL" id="CP001988">
    <property type="protein sequence ID" value="ADE72421.1"/>
    <property type="molecule type" value="Genomic_DNA"/>
</dbReference>
<name>D5E3P6_PRIM1</name>
<reference evidence="5 6" key="1">
    <citation type="journal article" date="2011" name="J. Bacteriol.">
        <title>Genome sequences of the biotechnologically important Bacillus megaterium strains QM B1551 and DSM319.</title>
        <authorList>
            <person name="Eppinger M."/>
            <person name="Bunk B."/>
            <person name="Johns M.A."/>
            <person name="Edirisinghe J.N."/>
            <person name="Kutumbaka K.K."/>
            <person name="Koenig S.S."/>
            <person name="Huot Creasy H."/>
            <person name="Rosovitz M.J."/>
            <person name="Riley D.R."/>
            <person name="Daugherty S."/>
            <person name="Martin M."/>
            <person name="Elbourne L.D."/>
            <person name="Paulsen I."/>
            <person name="Biedendieck R."/>
            <person name="Braun C."/>
            <person name="Grayburn S."/>
            <person name="Dhingra S."/>
            <person name="Lukyanchuk V."/>
            <person name="Ball B."/>
            <person name="Ul-Qamar R."/>
            <person name="Seibel J."/>
            <person name="Bremer E."/>
            <person name="Jahn D."/>
            <person name="Ravel J."/>
            <person name="Vary P.S."/>
        </authorList>
    </citation>
    <scope>NUCLEOTIDE SEQUENCE [LARGE SCALE GENOMIC DNA]</scope>
    <source>
        <strain evidence="6">ATCC 12872 / QMB1551</strain>
        <plasmid evidence="5">pBM500</plasmid>
    </source>
</reference>
<evidence type="ECO:0000256" key="3">
    <source>
        <dbReference type="ARBA" id="ARBA00023121"/>
    </source>
</evidence>
<gene>
    <name evidence="5" type="ordered locus">BMQ_pBM50082</name>
</gene>
<accession>D5E3P6</accession>
<comment type="subcellular location">
    <subcellularLocation>
        <location evidence="1">Golgi apparatus membrane</location>
        <topology evidence="1">Peripheral membrane protein</topology>
        <orientation evidence="1">Cytoplasmic side</orientation>
    </subcellularLocation>
</comment>
<dbReference type="InterPro" id="IPR038261">
    <property type="entry name" value="GPP34-like_sf"/>
</dbReference>